<keyword evidence="1" id="KW-0819">tRNA processing</keyword>
<evidence type="ECO:0000256" key="8">
    <source>
        <dbReference type="ARBA" id="ARBA00041975"/>
    </source>
</evidence>
<dbReference type="PROSITE" id="PS01129">
    <property type="entry name" value="PSI_RLU"/>
    <property type="match status" value="1"/>
</dbReference>
<dbReference type="InterPro" id="IPR006145">
    <property type="entry name" value="PsdUridine_synth_RsuA/RluA"/>
</dbReference>
<dbReference type="PANTHER" id="PTHR21600:SF56">
    <property type="entry name" value="TRNA PSEUDOURIDINE SYNTHASE C"/>
    <property type="match status" value="1"/>
</dbReference>
<organism evidence="11 12">
    <name type="scientific">Catenovulum sediminis</name>
    <dbReference type="NCBI Taxonomy" id="1740262"/>
    <lineage>
        <taxon>Bacteria</taxon>
        <taxon>Pseudomonadati</taxon>
        <taxon>Pseudomonadota</taxon>
        <taxon>Gammaproteobacteria</taxon>
        <taxon>Alteromonadales</taxon>
        <taxon>Alteromonadaceae</taxon>
        <taxon>Catenovulum</taxon>
    </lineage>
</organism>
<dbReference type="InterPro" id="IPR050188">
    <property type="entry name" value="RluA_PseudoU_synthase"/>
</dbReference>
<comment type="caution">
    <text evidence="11">The sequence shown here is derived from an EMBL/GenBank/DDBJ whole genome shotgun (WGS) entry which is preliminary data.</text>
</comment>
<evidence type="ECO:0000256" key="7">
    <source>
        <dbReference type="ARBA" id="ARBA00041803"/>
    </source>
</evidence>
<dbReference type="Proteomes" id="UP001467690">
    <property type="component" value="Unassembled WGS sequence"/>
</dbReference>
<dbReference type="InterPro" id="IPR020103">
    <property type="entry name" value="PsdUridine_synth_cat_dom_sf"/>
</dbReference>
<dbReference type="GO" id="GO:0160149">
    <property type="term" value="F:tRNA pseudouridine(65) synthase activity"/>
    <property type="evidence" value="ECO:0007669"/>
    <property type="project" value="UniProtKB-EC"/>
</dbReference>
<reference evidence="11 12" key="1">
    <citation type="submission" date="2024-06" db="EMBL/GenBank/DDBJ databases">
        <authorList>
            <person name="Chen R.Y."/>
        </authorList>
    </citation>
    <scope>NUCLEOTIDE SEQUENCE [LARGE SCALE GENOMIC DNA]</scope>
    <source>
        <strain evidence="11 12">D2</strain>
    </source>
</reference>
<gene>
    <name evidence="11" type="primary">truC</name>
    <name evidence="11" type="ORF">ABS311_13775</name>
</gene>
<dbReference type="RefSeq" id="WP_185976609.1">
    <property type="nucleotide sequence ID" value="NZ_CP041660.1"/>
</dbReference>
<comment type="function">
    <text evidence="4">Responsible for synthesis of pseudouridine from uracil-65 in transfer RNAs.</text>
</comment>
<dbReference type="PANTHER" id="PTHR21600">
    <property type="entry name" value="MITOCHONDRIAL RNA PSEUDOURIDINE SYNTHASE"/>
    <property type="match status" value="1"/>
</dbReference>
<evidence type="ECO:0000256" key="4">
    <source>
        <dbReference type="ARBA" id="ARBA00037670"/>
    </source>
</evidence>
<evidence type="ECO:0000256" key="5">
    <source>
        <dbReference type="ARBA" id="ARBA00038943"/>
    </source>
</evidence>
<evidence type="ECO:0000313" key="11">
    <source>
        <dbReference type="EMBL" id="MER2492947.1"/>
    </source>
</evidence>
<dbReference type="Pfam" id="PF00849">
    <property type="entry name" value="PseudoU_synth_2"/>
    <property type="match status" value="1"/>
</dbReference>
<dbReference type="EMBL" id="JBELOE010000239">
    <property type="protein sequence ID" value="MER2492947.1"/>
    <property type="molecule type" value="Genomic_DNA"/>
</dbReference>
<dbReference type="InterPro" id="IPR006224">
    <property type="entry name" value="PsdUridine_synth_RluA-like_CS"/>
</dbReference>
<protein>
    <recommendedName>
        <fullName evidence="6">tRNA pseudouridine synthase C</fullName>
        <ecNumber evidence="5">5.4.99.26</ecNumber>
    </recommendedName>
    <alternativeName>
        <fullName evidence="8">tRNA pseudouridine(65) synthase</fullName>
    </alternativeName>
    <alternativeName>
        <fullName evidence="9">tRNA pseudouridylate synthase C</fullName>
    </alternativeName>
    <alternativeName>
        <fullName evidence="7">tRNA-uridine isomerase C</fullName>
    </alternativeName>
</protein>
<dbReference type="NCBIfam" id="NF008321">
    <property type="entry name" value="PRK11112.1"/>
    <property type="match status" value="1"/>
</dbReference>
<proteinExistence type="predicted"/>
<comment type="catalytic activity">
    <reaction evidence="3">
        <text>uridine(65) in tRNA = pseudouridine(65) in tRNA</text>
        <dbReference type="Rhea" id="RHEA:42536"/>
        <dbReference type="Rhea" id="RHEA-COMP:10103"/>
        <dbReference type="Rhea" id="RHEA-COMP:10104"/>
        <dbReference type="ChEBI" id="CHEBI:65314"/>
        <dbReference type="ChEBI" id="CHEBI:65315"/>
        <dbReference type="EC" id="5.4.99.26"/>
    </reaction>
</comment>
<name>A0ABV1RJ32_9ALTE</name>
<accession>A0ABV1RJ32</accession>
<keyword evidence="12" id="KW-1185">Reference proteome</keyword>
<evidence type="ECO:0000256" key="9">
    <source>
        <dbReference type="ARBA" id="ARBA00043049"/>
    </source>
</evidence>
<evidence type="ECO:0000256" key="3">
    <source>
        <dbReference type="ARBA" id="ARBA00036607"/>
    </source>
</evidence>
<sequence length="244" mass="28009">MLDILYQDDIMIAVNKPSGLLVHRSMIDRHETEFAMQLVRDQIGQRVYPVHRLDRPTSGVLLMALSSESARLISAIIEARKVDKTYLAIVRGHLVGNGIIDYPLAEKPDKIADRHMSKAPEAKEAVTAYQSLATSTIDVEINRYPQSRFSLIQLQPVHGRKHQIRRHLAHLRHPIIADVNYGDNKYNRYFRQQISNSRLALHAHKIELPHPVNGEMVKIKAPLDQSFKNMLEHVNIHIEGDRYE</sequence>
<dbReference type="Gene3D" id="3.30.2350.10">
    <property type="entry name" value="Pseudouridine synthase"/>
    <property type="match status" value="1"/>
</dbReference>
<feature type="domain" description="Pseudouridine synthase RsuA/RluA-like" evidence="10">
    <location>
        <begin position="11"/>
        <end position="170"/>
    </location>
</feature>
<evidence type="ECO:0000313" key="12">
    <source>
        <dbReference type="Proteomes" id="UP001467690"/>
    </source>
</evidence>
<keyword evidence="2 11" id="KW-0413">Isomerase</keyword>
<dbReference type="SUPFAM" id="SSF55120">
    <property type="entry name" value="Pseudouridine synthase"/>
    <property type="match status" value="1"/>
</dbReference>
<dbReference type="EC" id="5.4.99.26" evidence="5"/>
<evidence type="ECO:0000256" key="1">
    <source>
        <dbReference type="ARBA" id="ARBA00022694"/>
    </source>
</evidence>
<evidence type="ECO:0000256" key="6">
    <source>
        <dbReference type="ARBA" id="ARBA00040675"/>
    </source>
</evidence>
<evidence type="ECO:0000259" key="10">
    <source>
        <dbReference type="Pfam" id="PF00849"/>
    </source>
</evidence>
<evidence type="ECO:0000256" key="2">
    <source>
        <dbReference type="ARBA" id="ARBA00023235"/>
    </source>
</evidence>